<gene>
    <name evidence="3" type="ORF">R2APBS1_3066</name>
</gene>
<protein>
    <submittedName>
        <fullName evidence="3">Glycosyl transferase</fullName>
    </submittedName>
</protein>
<sequence length="362" mass="40133">MVPYVIPSQPTDENTHRGAGQGSHARMNAYTAIGRSQRRPEKPLSLSISVVIPAYNADKFIIRALASIESQTLKPDEIIVVDDGSTDRTALQVEEFARHSKLALMLERQPNRGSSAARNNGIRKASGELITFLDADDLIYPTFLERTVSGLARFPDWAACFSDRDIVDVDGKFISHDLDHPVFRKMAKKTMGGGFVELESDGLFSNMIAGSVIPMTITCRKSCIDAVGGFDETLLFNEDRLFFLQLIKRKGKLGFFEKSLGVWQRHAENKTSTSNAINAIKYSDLILQKLVAGENGLNLSPTEISDVQTARRRLASQWMYAASSTRSRSTIALGHRLLTERRITVGCFLKAMGRYMISPPKG</sequence>
<evidence type="ECO:0000313" key="4">
    <source>
        <dbReference type="Proteomes" id="UP000011859"/>
    </source>
</evidence>
<name>M4NKD3_9GAMM</name>
<proteinExistence type="predicted"/>
<dbReference type="InterPro" id="IPR050834">
    <property type="entry name" value="Glycosyltransf_2"/>
</dbReference>
<dbReference type="eggNOG" id="COG1215">
    <property type="taxonomic scope" value="Bacteria"/>
</dbReference>
<dbReference type="STRING" id="666685.R2APBS1_3066"/>
<evidence type="ECO:0000259" key="2">
    <source>
        <dbReference type="Pfam" id="PF00535"/>
    </source>
</evidence>
<keyword evidence="3" id="KW-0808">Transferase</keyword>
<dbReference type="Pfam" id="PF00535">
    <property type="entry name" value="Glycos_transf_2"/>
    <property type="match status" value="1"/>
</dbReference>
<dbReference type="PANTHER" id="PTHR43685:SF11">
    <property type="entry name" value="GLYCOSYLTRANSFERASE TAGX-RELATED"/>
    <property type="match status" value="1"/>
</dbReference>
<evidence type="ECO:0000256" key="1">
    <source>
        <dbReference type="SAM" id="MobiDB-lite"/>
    </source>
</evidence>
<dbReference type="GO" id="GO:0016740">
    <property type="term" value="F:transferase activity"/>
    <property type="evidence" value="ECO:0007669"/>
    <property type="project" value="UniProtKB-KW"/>
</dbReference>
<dbReference type="PANTHER" id="PTHR43685">
    <property type="entry name" value="GLYCOSYLTRANSFERASE"/>
    <property type="match status" value="1"/>
</dbReference>
<reference evidence="3 4" key="1">
    <citation type="submission" date="2012-04" db="EMBL/GenBank/DDBJ databases">
        <title>Complete genome of Rhodanobacter sp. 2APBS1.</title>
        <authorList>
            <consortium name="US DOE Joint Genome Institute"/>
            <person name="Huntemann M."/>
            <person name="Wei C.-L."/>
            <person name="Han J."/>
            <person name="Detter J.C."/>
            <person name="Han C."/>
            <person name="Tapia R."/>
            <person name="Munk A.C.C."/>
            <person name="Chen A."/>
            <person name="Krypides N."/>
            <person name="Mavromatis K."/>
            <person name="Markowitz V."/>
            <person name="Szeto E."/>
            <person name="Ivanova N."/>
            <person name="Mikhailova N."/>
            <person name="Ovchinnikova G."/>
            <person name="Pagani I."/>
            <person name="Pati A."/>
            <person name="Goodwin L."/>
            <person name="Peters L."/>
            <person name="Pitluck S."/>
            <person name="Woyke T."/>
            <person name="Prakash O."/>
            <person name="Elkins J."/>
            <person name="Brown S."/>
            <person name="Palumbo A."/>
            <person name="Hemme C."/>
            <person name="Zhou J."/>
            <person name="Watson D."/>
            <person name="Jardine P."/>
            <person name="Kostka J."/>
            <person name="Green S."/>
        </authorList>
    </citation>
    <scope>NUCLEOTIDE SEQUENCE [LARGE SCALE GENOMIC DNA]</scope>
    <source>
        <strain evidence="3 4">2APBS1</strain>
    </source>
</reference>
<organism evidence="3 4">
    <name type="scientific">Rhodanobacter denitrificans</name>
    <dbReference type="NCBI Taxonomy" id="666685"/>
    <lineage>
        <taxon>Bacteria</taxon>
        <taxon>Pseudomonadati</taxon>
        <taxon>Pseudomonadota</taxon>
        <taxon>Gammaproteobacteria</taxon>
        <taxon>Lysobacterales</taxon>
        <taxon>Rhodanobacteraceae</taxon>
        <taxon>Rhodanobacter</taxon>
    </lineage>
</organism>
<dbReference type="InterPro" id="IPR001173">
    <property type="entry name" value="Glyco_trans_2-like"/>
</dbReference>
<dbReference type="Gene3D" id="3.90.550.10">
    <property type="entry name" value="Spore Coat Polysaccharide Biosynthesis Protein SpsA, Chain A"/>
    <property type="match status" value="1"/>
</dbReference>
<dbReference type="HOGENOM" id="CLU_025996_0_0_6"/>
<dbReference type="InterPro" id="IPR029044">
    <property type="entry name" value="Nucleotide-diphossugar_trans"/>
</dbReference>
<dbReference type="AlphaFoldDB" id="M4NKD3"/>
<evidence type="ECO:0000313" key="3">
    <source>
        <dbReference type="EMBL" id="AGG90138.1"/>
    </source>
</evidence>
<dbReference type="CDD" id="cd00761">
    <property type="entry name" value="Glyco_tranf_GTA_type"/>
    <property type="match status" value="1"/>
</dbReference>
<dbReference type="KEGG" id="rhd:R2APBS1_3066"/>
<dbReference type="Proteomes" id="UP000011859">
    <property type="component" value="Chromosome"/>
</dbReference>
<accession>M4NKD3</accession>
<keyword evidence="4" id="KW-1185">Reference proteome</keyword>
<feature type="domain" description="Glycosyltransferase 2-like" evidence="2">
    <location>
        <begin position="49"/>
        <end position="163"/>
    </location>
</feature>
<dbReference type="EMBL" id="CP003470">
    <property type="protein sequence ID" value="AGG90138.1"/>
    <property type="molecule type" value="Genomic_DNA"/>
</dbReference>
<dbReference type="SUPFAM" id="SSF53448">
    <property type="entry name" value="Nucleotide-diphospho-sugar transferases"/>
    <property type="match status" value="1"/>
</dbReference>
<feature type="region of interest" description="Disordered" evidence="1">
    <location>
        <begin position="1"/>
        <end position="23"/>
    </location>
</feature>